<dbReference type="KEGG" id="lacs:H4075_00665"/>
<dbReference type="Proteomes" id="UP000515344">
    <property type="component" value="Chromosome"/>
</dbReference>
<proteinExistence type="predicted"/>
<dbReference type="Pfam" id="PF13521">
    <property type="entry name" value="AAA_28"/>
    <property type="match status" value="1"/>
</dbReference>
<dbReference type="InterPro" id="IPR027417">
    <property type="entry name" value="P-loop_NTPase"/>
</dbReference>
<protein>
    <submittedName>
        <fullName evidence="2">ATP-binding protein</fullName>
    </submittedName>
</protein>
<organism evidence="2 3">
    <name type="scientific">Lacibacter sediminis</name>
    <dbReference type="NCBI Taxonomy" id="2760713"/>
    <lineage>
        <taxon>Bacteria</taxon>
        <taxon>Pseudomonadati</taxon>
        <taxon>Bacteroidota</taxon>
        <taxon>Chitinophagia</taxon>
        <taxon>Chitinophagales</taxon>
        <taxon>Chitinophagaceae</taxon>
        <taxon>Lacibacter</taxon>
    </lineage>
</organism>
<dbReference type="PANTHER" id="PTHR37512:SF1">
    <property type="entry name" value="NADR_TTD14 AAA DOMAIN-CONTAINING PROTEIN"/>
    <property type="match status" value="1"/>
</dbReference>
<sequence length="179" mass="20931">MNFPKKVVLLGPESTGKSFLSERLAKHYQSVWCPEYAREYLLMLGRPYTADDLLVIAKNQTELAEKYTADALAKQVNTIFFDTDMHVMKVWSEVVFGSCDPWILQELKHQKYDLYLLCKPDIPWVEDELREYPEQKVRNDLFAVYKELLQQQTTAWSIVSGNFEERFNKAVKAVDALIR</sequence>
<dbReference type="PANTHER" id="PTHR37512">
    <property type="entry name" value="TRIFUNCTIONAL NAD BIOSYNTHESIS/REGULATOR PROTEIN NADR"/>
    <property type="match status" value="1"/>
</dbReference>
<dbReference type="RefSeq" id="WP_182803193.1">
    <property type="nucleotide sequence ID" value="NZ_CP060007.1"/>
</dbReference>
<keyword evidence="2" id="KW-0547">Nucleotide-binding</keyword>
<gene>
    <name evidence="2" type="ORF">H4075_00665</name>
</gene>
<name>A0A7G5XGY8_9BACT</name>
<keyword evidence="3" id="KW-1185">Reference proteome</keyword>
<dbReference type="GO" id="GO:0005524">
    <property type="term" value="F:ATP binding"/>
    <property type="evidence" value="ECO:0007669"/>
    <property type="project" value="UniProtKB-KW"/>
</dbReference>
<dbReference type="SUPFAM" id="SSF52540">
    <property type="entry name" value="P-loop containing nucleoside triphosphate hydrolases"/>
    <property type="match status" value="1"/>
</dbReference>
<reference evidence="3" key="1">
    <citation type="submission" date="2020-08" db="EMBL/GenBank/DDBJ databases">
        <title>Lacibacter sp. S13-6-6 genome sequencing.</title>
        <authorList>
            <person name="Jin L."/>
        </authorList>
    </citation>
    <scope>NUCLEOTIDE SEQUENCE [LARGE SCALE GENOMIC DNA]</scope>
    <source>
        <strain evidence="3">S13-6-6</strain>
    </source>
</reference>
<dbReference type="AlphaFoldDB" id="A0A7G5XGY8"/>
<dbReference type="InterPro" id="IPR038727">
    <property type="entry name" value="NadR/Ttd14_AAA_dom"/>
</dbReference>
<accession>A0A7G5XGY8</accession>
<evidence type="ECO:0000313" key="3">
    <source>
        <dbReference type="Proteomes" id="UP000515344"/>
    </source>
</evidence>
<evidence type="ECO:0000259" key="1">
    <source>
        <dbReference type="Pfam" id="PF13521"/>
    </source>
</evidence>
<feature type="domain" description="NadR/Ttd14 AAA" evidence="1">
    <location>
        <begin position="6"/>
        <end position="166"/>
    </location>
</feature>
<dbReference type="EMBL" id="CP060007">
    <property type="protein sequence ID" value="QNA44741.1"/>
    <property type="molecule type" value="Genomic_DNA"/>
</dbReference>
<evidence type="ECO:0000313" key="2">
    <source>
        <dbReference type="EMBL" id="QNA44741.1"/>
    </source>
</evidence>
<dbReference type="Gene3D" id="3.40.50.300">
    <property type="entry name" value="P-loop containing nucleotide triphosphate hydrolases"/>
    <property type="match status" value="1"/>
</dbReference>
<dbReference type="InterPro" id="IPR052735">
    <property type="entry name" value="NAD_biosynth-regulator"/>
</dbReference>
<keyword evidence="2" id="KW-0067">ATP-binding</keyword>